<evidence type="ECO:0000259" key="1">
    <source>
        <dbReference type="Pfam" id="PF20183"/>
    </source>
</evidence>
<proteinExistence type="predicted"/>
<gene>
    <name evidence="2" type="ORF">VM1G_10210</name>
</gene>
<dbReference type="AlphaFoldDB" id="A0A194VH96"/>
<sequence length="439" mass="50809">MSFRRYADLPAELRSEIRKFAVDERRDISQEQYFGTELRVRGRELPIALLACVNKEWQFDVERCLFRRLELHHCPKCSLLALEISDLRYLDILVTGARRSFVRYIELRVERHAICASPMENFSDHRGTVAHHAIDWLFRILKKWQMPKNRQALLGINLIFENSFWDIAWPPFEHTELSVVPLVGWLRVSSVDFSIPLLLSSLIGIGNKLPNLKGLQISVGTRLYHASECVEFVNNMSQIIPKLRQVDILAGALAITEEIAGIQDTPHLQKPLSRTLREISYGLEKMNLSNIVDVASFFAPFSSENYRPVSFTGPTWPRLRTFWLSGTDTFERTSHDQKMEVGNRLGASVGRAIEFMPELERMEITTRMDPDDTEDSEITNYIVFTLERTSRKDNTGAGSNHVLFEVHNYRPSSTVLKIWTDWLGRIQGRHLQVEYIRFD</sequence>
<evidence type="ECO:0000313" key="3">
    <source>
        <dbReference type="Proteomes" id="UP000078559"/>
    </source>
</evidence>
<dbReference type="InterPro" id="IPR046676">
    <property type="entry name" value="DUF6546"/>
</dbReference>
<accession>A0A194VH96</accession>
<reference evidence="2" key="1">
    <citation type="submission" date="2014-12" db="EMBL/GenBank/DDBJ databases">
        <title>Genome Sequence of Valsa Canker Pathogens Uncovers a Specific Adaption of Colonization on Woody Bark.</title>
        <authorList>
            <person name="Yin Z."/>
            <person name="Liu H."/>
            <person name="Gao X."/>
            <person name="Li Z."/>
            <person name="Song N."/>
            <person name="Ke X."/>
            <person name="Dai Q."/>
            <person name="Wu Y."/>
            <person name="Sun Y."/>
            <person name="Xu J.-R."/>
            <person name="Kang Z.K."/>
            <person name="Wang L."/>
            <person name="Huang L."/>
        </authorList>
    </citation>
    <scope>NUCLEOTIDE SEQUENCE [LARGE SCALE GENOMIC DNA]</scope>
    <source>
        <strain evidence="2">03-8</strain>
    </source>
</reference>
<evidence type="ECO:0000313" key="2">
    <source>
        <dbReference type="EMBL" id="KUI63511.1"/>
    </source>
</evidence>
<dbReference type="EMBL" id="KN796113">
    <property type="protein sequence ID" value="KUI63511.1"/>
    <property type="molecule type" value="Genomic_DNA"/>
</dbReference>
<feature type="domain" description="DUF6546" evidence="1">
    <location>
        <begin position="264"/>
        <end position="365"/>
    </location>
</feature>
<name>A0A194VH96_CYTMA</name>
<protein>
    <recommendedName>
        <fullName evidence="1">DUF6546 domain-containing protein</fullName>
    </recommendedName>
</protein>
<keyword evidence="3" id="KW-1185">Reference proteome</keyword>
<dbReference type="OrthoDB" id="4802432at2759"/>
<dbReference type="Proteomes" id="UP000078559">
    <property type="component" value="Unassembled WGS sequence"/>
</dbReference>
<organism evidence="2 3">
    <name type="scientific">Cytospora mali</name>
    <name type="common">Apple Valsa canker fungus</name>
    <name type="synonym">Valsa mali</name>
    <dbReference type="NCBI Taxonomy" id="578113"/>
    <lineage>
        <taxon>Eukaryota</taxon>
        <taxon>Fungi</taxon>
        <taxon>Dikarya</taxon>
        <taxon>Ascomycota</taxon>
        <taxon>Pezizomycotina</taxon>
        <taxon>Sordariomycetes</taxon>
        <taxon>Sordariomycetidae</taxon>
        <taxon>Diaporthales</taxon>
        <taxon>Cytosporaceae</taxon>
        <taxon>Cytospora</taxon>
    </lineage>
</organism>
<dbReference type="Pfam" id="PF20183">
    <property type="entry name" value="DUF6546"/>
    <property type="match status" value="1"/>
</dbReference>